<proteinExistence type="inferred from homology"/>
<keyword evidence="5 7" id="KW-0687">Ribonucleoprotein</keyword>
<dbReference type="HAMAP" id="MF_00500">
    <property type="entry name" value="Ribosomal_bS20"/>
    <property type="match status" value="1"/>
</dbReference>
<reference evidence="8 9" key="1">
    <citation type="journal article" date="2016" name="Nat. Commun.">
        <title>Thousands of microbial genomes shed light on interconnected biogeochemical processes in an aquifer system.</title>
        <authorList>
            <person name="Anantharaman K."/>
            <person name="Brown C.T."/>
            <person name="Hug L.A."/>
            <person name="Sharon I."/>
            <person name="Castelle C.J."/>
            <person name="Probst A.J."/>
            <person name="Thomas B.C."/>
            <person name="Singh A."/>
            <person name="Wilkins M.J."/>
            <person name="Karaoz U."/>
            <person name="Brodie E.L."/>
            <person name="Williams K.H."/>
            <person name="Hubbard S.S."/>
            <person name="Banfield J.F."/>
        </authorList>
    </citation>
    <scope>NUCLEOTIDE SEQUENCE [LARGE SCALE GENOMIC DNA]</scope>
</reference>
<evidence type="ECO:0000256" key="3">
    <source>
        <dbReference type="ARBA" id="ARBA00022884"/>
    </source>
</evidence>
<comment type="caution">
    <text evidence="8">The sequence shown here is derived from an EMBL/GenBank/DDBJ whole genome shotgun (WGS) entry which is preliminary data.</text>
</comment>
<dbReference type="PANTHER" id="PTHR33398">
    <property type="entry name" value="30S RIBOSOMAL PROTEIN S20"/>
    <property type="match status" value="1"/>
</dbReference>
<dbReference type="AlphaFoldDB" id="A0A1F7I4N0"/>
<dbReference type="InterPro" id="IPR036510">
    <property type="entry name" value="Ribosomal_bS20_sf"/>
</dbReference>
<comment type="similarity">
    <text evidence="1 7">Belongs to the bacterial ribosomal protein bS20 family.</text>
</comment>
<organism evidence="8 9">
    <name type="scientific">Candidatus Roizmanbacteria bacterium RIFCSPHIGHO2_12_FULL_41_11</name>
    <dbReference type="NCBI Taxonomy" id="1802052"/>
    <lineage>
        <taxon>Bacteria</taxon>
        <taxon>Candidatus Roizmaniibacteriota</taxon>
    </lineage>
</organism>
<evidence type="ECO:0000256" key="5">
    <source>
        <dbReference type="ARBA" id="ARBA00023274"/>
    </source>
</evidence>
<dbReference type="SUPFAM" id="SSF46992">
    <property type="entry name" value="Ribosomal protein S20"/>
    <property type="match status" value="1"/>
</dbReference>
<name>A0A1F7I4N0_9BACT</name>
<dbReference type="NCBIfam" id="TIGR00029">
    <property type="entry name" value="S20"/>
    <property type="match status" value="1"/>
</dbReference>
<evidence type="ECO:0000313" key="9">
    <source>
        <dbReference type="Proteomes" id="UP000176803"/>
    </source>
</evidence>
<dbReference type="GO" id="GO:0003735">
    <property type="term" value="F:structural constituent of ribosome"/>
    <property type="evidence" value="ECO:0007669"/>
    <property type="project" value="InterPro"/>
</dbReference>
<dbReference type="GO" id="GO:0006412">
    <property type="term" value="P:translation"/>
    <property type="evidence" value="ECO:0007669"/>
    <property type="project" value="UniProtKB-UniRule"/>
</dbReference>
<accession>A0A1F7I4N0</accession>
<dbReference type="GO" id="GO:0070181">
    <property type="term" value="F:small ribosomal subunit rRNA binding"/>
    <property type="evidence" value="ECO:0007669"/>
    <property type="project" value="TreeGrafter"/>
</dbReference>
<gene>
    <name evidence="7" type="primary">rpsT</name>
    <name evidence="8" type="ORF">A3F03_02025</name>
</gene>
<dbReference type="EMBL" id="MGAC01000017">
    <property type="protein sequence ID" value="OGK38325.1"/>
    <property type="molecule type" value="Genomic_DNA"/>
</dbReference>
<keyword evidence="4 7" id="KW-0689">Ribosomal protein</keyword>
<dbReference type="InterPro" id="IPR002583">
    <property type="entry name" value="Ribosomal_bS20"/>
</dbReference>
<dbReference type="Gene3D" id="1.20.58.110">
    <property type="entry name" value="Ribosomal protein S20"/>
    <property type="match status" value="1"/>
</dbReference>
<evidence type="ECO:0000256" key="4">
    <source>
        <dbReference type="ARBA" id="ARBA00022980"/>
    </source>
</evidence>
<sequence>MPNIKSAKKKMRQDVKRTKINASYEIKMKDIMKEVAKAKGTKKTGKIVGKAYSIIDKAAKKQIIHKNKAARLKSRVSSLK</sequence>
<dbReference type="Proteomes" id="UP000176803">
    <property type="component" value="Unassembled WGS sequence"/>
</dbReference>
<dbReference type="PANTHER" id="PTHR33398:SF1">
    <property type="entry name" value="SMALL RIBOSOMAL SUBUNIT PROTEIN BS20C"/>
    <property type="match status" value="1"/>
</dbReference>
<keyword evidence="2 7" id="KW-0699">rRNA-binding</keyword>
<dbReference type="GO" id="GO:0005829">
    <property type="term" value="C:cytosol"/>
    <property type="evidence" value="ECO:0007669"/>
    <property type="project" value="TreeGrafter"/>
</dbReference>
<evidence type="ECO:0000256" key="1">
    <source>
        <dbReference type="ARBA" id="ARBA00007634"/>
    </source>
</evidence>
<evidence type="ECO:0000256" key="6">
    <source>
        <dbReference type="ARBA" id="ARBA00035136"/>
    </source>
</evidence>
<comment type="function">
    <text evidence="7">Binds directly to 16S ribosomal RNA.</text>
</comment>
<evidence type="ECO:0000256" key="2">
    <source>
        <dbReference type="ARBA" id="ARBA00022730"/>
    </source>
</evidence>
<evidence type="ECO:0000313" key="8">
    <source>
        <dbReference type="EMBL" id="OGK38325.1"/>
    </source>
</evidence>
<dbReference type="GO" id="GO:0015935">
    <property type="term" value="C:small ribosomal subunit"/>
    <property type="evidence" value="ECO:0007669"/>
    <property type="project" value="TreeGrafter"/>
</dbReference>
<dbReference type="Pfam" id="PF01649">
    <property type="entry name" value="Ribosomal_S20p"/>
    <property type="match status" value="1"/>
</dbReference>
<evidence type="ECO:0000256" key="7">
    <source>
        <dbReference type="HAMAP-Rule" id="MF_00500"/>
    </source>
</evidence>
<keyword evidence="3 7" id="KW-0694">RNA-binding</keyword>
<protein>
    <recommendedName>
        <fullName evidence="6 7">Small ribosomal subunit protein bS20</fullName>
    </recommendedName>
</protein>